<dbReference type="RefSeq" id="WP_132006282.1">
    <property type="nucleotide sequence ID" value="NZ_JABUHM010000004.1"/>
</dbReference>
<gene>
    <name evidence="1" type="ORF">EV146_106186</name>
</gene>
<proteinExistence type="predicted"/>
<comment type="caution">
    <text evidence="1">The sequence shown here is derived from an EMBL/GenBank/DDBJ whole genome shotgun (WGS) entry which is preliminary data.</text>
</comment>
<protein>
    <submittedName>
        <fullName evidence="1">Uncharacterized protein</fullName>
    </submittedName>
</protein>
<accession>A0A4R2BGF1</accession>
<reference evidence="1 2" key="1">
    <citation type="journal article" date="2015" name="Stand. Genomic Sci.">
        <title>Genomic Encyclopedia of Bacterial and Archaeal Type Strains, Phase III: the genomes of soil and plant-associated and newly described type strains.</title>
        <authorList>
            <person name="Whitman W.B."/>
            <person name="Woyke T."/>
            <person name="Klenk H.P."/>
            <person name="Zhou Y."/>
            <person name="Lilburn T.G."/>
            <person name="Beck B.J."/>
            <person name="De Vos P."/>
            <person name="Vandamme P."/>
            <person name="Eisen J.A."/>
            <person name="Garrity G."/>
            <person name="Hugenholtz P."/>
            <person name="Kyrpides N.C."/>
        </authorList>
    </citation>
    <scope>NUCLEOTIDE SEQUENCE [LARGE SCALE GENOMIC DNA]</scope>
    <source>
        <strain evidence="1 2">CV53</strain>
    </source>
</reference>
<keyword evidence="2" id="KW-1185">Reference proteome</keyword>
<dbReference type="EMBL" id="SLVV01000006">
    <property type="protein sequence ID" value="TCN24984.1"/>
    <property type="molecule type" value="Genomic_DNA"/>
</dbReference>
<name>A0A4R2BGF1_9BACI</name>
<dbReference type="AlphaFoldDB" id="A0A4R2BGF1"/>
<organism evidence="1 2">
    <name type="scientific">Mesobacillus foraminis</name>
    <dbReference type="NCBI Taxonomy" id="279826"/>
    <lineage>
        <taxon>Bacteria</taxon>
        <taxon>Bacillati</taxon>
        <taxon>Bacillota</taxon>
        <taxon>Bacilli</taxon>
        <taxon>Bacillales</taxon>
        <taxon>Bacillaceae</taxon>
        <taxon>Mesobacillus</taxon>
    </lineage>
</organism>
<evidence type="ECO:0000313" key="1">
    <source>
        <dbReference type="EMBL" id="TCN24984.1"/>
    </source>
</evidence>
<dbReference type="Proteomes" id="UP000295689">
    <property type="component" value="Unassembled WGS sequence"/>
</dbReference>
<sequence>MSLDYTKLMLQTLKQYHKSDITLTFTNEEDVPVLSVSYLSNYFHVKNLNSSVVESYSELYPAVDYIEHSMLLKTLI</sequence>
<evidence type="ECO:0000313" key="2">
    <source>
        <dbReference type="Proteomes" id="UP000295689"/>
    </source>
</evidence>